<gene>
    <name evidence="1" type="ORF">HAX54_019958</name>
</gene>
<organism evidence="1 2">
    <name type="scientific">Datura stramonium</name>
    <name type="common">Jimsonweed</name>
    <name type="synonym">Common thornapple</name>
    <dbReference type="NCBI Taxonomy" id="4076"/>
    <lineage>
        <taxon>Eukaryota</taxon>
        <taxon>Viridiplantae</taxon>
        <taxon>Streptophyta</taxon>
        <taxon>Embryophyta</taxon>
        <taxon>Tracheophyta</taxon>
        <taxon>Spermatophyta</taxon>
        <taxon>Magnoliopsida</taxon>
        <taxon>eudicotyledons</taxon>
        <taxon>Gunneridae</taxon>
        <taxon>Pentapetalae</taxon>
        <taxon>asterids</taxon>
        <taxon>lamiids</taxon>
        <taxon>Solanales</taxon>
        <taxon>Solanaceae</taxon>
        <taxon>Solanoideae</taxon>
        <taxon>Datureae</taxon>
        <taxon>Datura</taxon>
    </lineage>
</organism>
<name>A0ABS8UQ54_DATST</name>
<proteinExistence type="predicted"/>
<sequence length="65" mass="7699">MEKATYLNEIKVATKWSFYSRSVFGSRKKPLCLKMLGWLDWMAALSGTEECEKRIGHQPRQYRKD</sequence>
<feature type="non-terminal residue" evidence="1">
    <location>
        <position position="65"/>
    </location>
</feature>
<keyword evidence="2" id="KW-1185">Reference proteome</keyword>
<reference evidence="1 2" key="1">
    <citation type="journal article" date="2021" name="BMC Genomics">
        <title>Datura genome reveals duplications of psychoactive alkaloid biosynthetic genes and high mutation rate following tissue culture.</title>
        <authorList>
            <person name="Rajewski A."/>
            <person name="Carter-House D."/>
            <person name="Stajich J."/>
            <person name="Litt A."/>
        </authorList>
    </citation>
    <scope>NUCLEOTIDE SEQUENCE [LARGE SCALE GENOMIC DNA]</scope>
    <source>
        <strain evidence="1">AR-01</strain>
    </source>
</reference>
<dbReference type="EMBL" id="JACEIK010002415">
    <property type="protein sequence ID" value="MCD9561024.1"/>
    <property type="molecule type" value="Genomic_DNA"/>
</dbReference>
<evidence type="ECO:0000313" key="2">
    <source>
        <dbReference type="Proteomes" id="UP000823775"/>
    </source>
</evidence>
<protein>
    <submittedName>
        <fullName evidence="1">Uncharacterized protein</fullName>
    </submittedName>
</protein>
<comment type="caution">
    <text evidence="1">The sequence shown here is derived from an EMBL/GenBank/DDBJ whole genome shotgun (WGS) entry which is preliminary data.</text>
</comment>
<evidence type="ECO:0000313" key="1">
    <source>
        <dbReference type="EMBL" id="MCD9561024.1"/>
    </source>
</evidence>
<accession>A0ABS8UQ54</accession>
<dbReference type="Proteomes" id="UP000823775">
    <property type="component" value="Unassembled WGS sequence"/>
</dbReference>